<evidence type="ECO:0000313" key="2">
    <source>
        <dbReference type="EMBL" id="ELV3682869.1"/>
    </source>
</evidence>
<reference evidence="3 5" key="1">
    <citation type="submission" date="2017-04" db="EMBL/GenBank/DDBJ databases">
        <title>Emergence of KPC-2-producing Citrobacter isolates from sediments of a Chinese river.</title>
        <authorList>
            <person name="Zheng B."/>
        </authorList>
    </citation>
    <scope>NUCLEOTIDE SEQUENCE [LARGE SCALE GENOMIC DNA]</scope>
    <source>
        <strain evidence="3 5">C191</strain>
    </source>
</reference>
<evidence type="ECO:0000259" key="1">
    <source>
        <dbReference type="PROSITE" id="PS50995"/>
    </source>
</evidence>
<evidence type="ECO:0000313" key="6">
    <source>
        <dbReference type="Proteomes" id="UP000510650"/>
    </source>
</evidence>
<dbReference type="Proteomes" id="UP000510650">
    <property type="component" value="Plasmid pRHBSTW-00398_2"/>
</dbReference>
<dbReference type="PANTHER" id="PTHR33164">
    <property type="entry name" value="TRANSCRIPTIONAL REGULATOR, MARR FAMILY"/>
    <property type="match status" value="1"/>
</dbReference>
<dbReference type="GO" id="GO:0006950">
    <property type="term" value="P:response to stress"/>
    <property type="evidence" value="ECO:0007669"/>
    <property type="project" value="TreeGrafter"/>
</dbReference>
<dbReference type="SUPFAM" id="SSF46785">
    <property type="entry name" value="Winged helix' DNA-binding domain"/>
    <property type="match status" value="1"/>
</dbReference>
<dbReference type="SMART" id="SM00347">
    <property type="entry name" value="HTH_MARR"/>
    <property type="match status" value="1"/>
</dbReference>
<dbReference type="PROSITE" id="PS50995">
    <property type="entry name" value="HTH_MARR_2"/>
    <property type="match status" value="1"/>
</dbReference>
<dbReference type="InterPro" id="IPR036390">
    <property type="entry name" value="WH_DNA-bd_sf"/>
</dbReference>
<dbReference type="PANTHER" id="PTHR33164:SF57">
    <property type="entry name" value="MARR-FAMILY TRANSCRIPTIONAL REGULATOR"/>
    <property type="match status" value="1"/>
</dbReference>
<dbReference type="InterPro" id="IPR036388">
    <property type="entry name" value="WH-like_DNA-bd_sf"/>
</dbReference>
<reference evidence="4" key="3">
    <citation type="journal article" date="2021" name="Microb. Genom.">
        <title>A genomic epidemiological study shows that prevalence of antimicrobial resistance in Enterobacterales is associated with the livestock host, as well as antimicrobial usage.</title>
        <authorList>
            <person name="AbuOun M."/>
            <person name="Jones H."/>
            <person name="Stubberfield E."/>
            <person name="Gilson D."/>
            <person name="Shaw L.P."/>
            <person name="Hubbard A.T.M."/>
            <person name="Chau K.K."/>
            <person name="Sebra R."/>
            <person name="Peto T.E.A."/>
            <person name="Crook D.W."/>
            <person name="Read D.S."/>
            <person name="Gweon H.S."/>
            <person name="Walker A.S."/>
            <person name="Stoesser N."/>
            <person name="Smith R.P."/>
            <person name="Anjum M.F."/>
            <person name="On Behalf Of The Rehab Consortium."/>
        </authorList>
    </citation>
    <scope>NUCLEOTIDE SEQUENCE</scope>
    <source>
        <strain evidence="4">RHBSTW-00398</strain>
    </source>
</reference>
<proteinExistence type="predicted"/>
<protein>
    <submittedName>
        <fullName evidence="3">MarR family transcriptional regulator</fullName>
    </submittedName>
</protein>
<gene>
    <name evidence="3" type="ORF">B9P89_24115</name>
    <name evidence="4" type="ORF">HV183_24560</name>
    <name evidence="2" type="ORF">SGX49_005383</name>
</gene>
<geneLocation type="plasmid" evidence="4">
    <name>pRHBSTW-00398_2</name>
</geneLocation>
<dbReference type="Proteomes" id="UP000215827">
    <property type="component" value="Unassembled WGS sequence"/>
</dbReference>
<reference evidence="2" key="4">
    <citation type="submission" date="2023-05" db="EMBL/GenBank/DDBJ databases">
        <authorList>
            <consortium name="Clinical and Environmental Microbiology Branch: Whole genome sequencing antimicrobial resistance pathogens in the healthcare setting"/>
        </authorList>
    </citation>
    <scope>NUCLEOTIDE SEQUENCE</scope>
    <source>
        <strain evidence="2">2023GN-00287</strain>
    </source>
</reference>
<organism evidence="3 5">
    <name type="scientific">Citrobacter freundii</name>
    <dbReference type="NCBI Taxonomy" id="546"/>
    <lineage>
        <taxon>Bacteria</taxon>
        <taxon>Pseudomonadati</taxon>
        <taxon>Pseudomonadota</taxon>
        <taxon>Gammaproteobacteria</taxon>
        <taxon>Enterobacterales</taxon>
        <taxon>Enterobacteriaceae</taxon>
        <taxon>Citrobacter</taxon>
        <taxon>Citrobacter freundii complex</taxon>
    </lineage>
</organism>
<evidence type="ECO:0000313" key="5">
    <source>
        <dbReference type="Proteomes" id="UP000215827"/>
    </source>
</evidence>
<dbReference type="PRINTS" id="PR00598">
    <property type="entry name" value="HTHMARR"/>
</dbReference>
<sequence length="177" mass="18985">MEPEVAKYHLGALALAVADSIASVSASFSPSGPGTAVMVLLSMEPGLPISVLATSIGLSHAGTVRLIDRLEREQLVERRRQITDRRARFIHLTNSGKKITDALLKAREQVISECISPLSPNDLDILGMLSERLLVANGFDKDGSVSLCHLCGYSRIAPSRGKAKPGRSPRWNVASEG</sequence>
<dbReference type="InterPro" id="IPR039422">
    <property type="entry name" value="MarR/SlyA-like"/>
</dbReference>
<accession>A0A1J7ZK49</accession>
<dbReference type="Pfam" id="PF01047">
    <property type="entry name" value="MarR"/>
    <property type="match status" value="1"/>
</dbReference>
<geneLocation type="plasmid" evidence="6">
    <name>prhbstw-00398_2</name>
</geneLocation>
<name>A0A1J7ZK49_CITFR</name>
<evidence type="ECO:0000313" key="3">
    <source>
        <dbReference type="EMBL" id="OYQ96797.1"/>
    </source>
</evidence>
<dbReference type="Gene3D" id="1.10.10.10">
    <property type="entry name" value="Winged helix-like DNA-binding domain superfamily/Winged helix DNA-binding domain"/>
    <property type="match status" value="1"/>
</dbReference>
<evidence type="ECO:0000313" key="4">
    <source>
        <dbReference type="EMBL" id="QLO16805.1"/>
    </source>
</evidence>
<dbReference type="EMBL" id="ABOSXX010000063">
    <property type="protein sequence ID" value="ELV3682869.1"/>
    <property type="molecule type" value="Genomic_DNA"/>
</dbReference>
<dbReference type="EMBL" id="NEFA01000043">
    <property type="protein sequence ID" value="OYQ96797.1"/>
    <property type="molecule type" value="Genomic_DNA"/>
</dbReference>
<keyword evidence="4" id="KW-0614">Plasmid</keyword>
<feature type="domain" description="HTH marR-type" evidence="1">
    <location>
        <begin position="1"/>
        <end position="135"/>
    </location>
</feature>
<dbReference type="EMBL" id="CP055539">
    <property type="protein sequence ID" value="QLO16805.1"/>
    <property type="molecule type" value="Genomic_DNA"/>
</dbReference>
<dbReference type="Proteomes" id="UP001279522">
    <property type="component" value="Unassembled WGS sequence"/>
</dbReference>
<dbReference type="GO" id="GO:0003700">
    <property type="term" value="F:DNA-binding transcription factor activity"/>
    <property type="evidence" value="ECO:0007669"/>
    <property type="project" value="InterPro"/>
</dbReference>
<dbReference type="AlphaFoldDB" id="A0A1J7ZK49"/>
<reference evidence="6" key="2">
    <citation type="submission" date="2020-06" db="EMBL/GenBank/DDBJ databases">
        <title>REHAB project genomes.</title>
        <authorList>
            <person name="Shaw L.P."/>
        </authorList>
    </citation>
    <scope>NUCLEOTIDE SEQUENCE [LARGE SCALE GENOMIC DNA]</scope>
    <source>
        <strain evidence="6">RHBSTW-00398</strain>
        <plasmid evidence="6">prhbstw-00398_2</plasmid>
    </source>
</reference>
<dbReference type="InterPro" id="IPR000835">
    <property type="entry name" value="HTH_MarR-typ"/>
</dbReference>